<evidence type="ECO:0000256" key="5">
    <source>
        <dbReference type="SAM" id="MobiDB-lite"/>
    </source>
</evidence>
<evidence type="ECO:0000256" key="2">
    <source>
        <dbReference type="ARBA" id="ARBA00023125"/>
    </source>
</evidence>
<dbReference type="PANTHER" id="PTHR47506:SF6">
    <property type="entry name" value="HTH-TYPE TRANSCRIPTIONAL REPRESSOR NEMR"/>
    <property type="match status" value="1"/>
</dbReference>
<feature type="domain" description="HTH tetR-type" evidence="6">
    <location>
        <begin position="25"/>
        <end position="85"/>
    </location>
</feature>
<sequence length="213" mass="24704">MSQELKSNTLKRRRGRPPKIERDFSDTRKEILKSGVEIITENGFMSSGIDTIVKRVGVPKGSFYHYFKSKEEFGCEVIAEYGRYFAKKLDRHLSNKEQPSLNRMDSFVQDAKQGMLKFNFRRGCLVGNMMQESPQLSDACNAQLRHVLDSWKDKIRQCLIEASQTNQCKNDIDTDLYANLFWSGWEGAVMRAKLFESTAPLDDFWAFYRDAIQ</sequence>
<dbReference type="PRINTS" id="PR00455">
    <property type="entry name" value="HTHTETR"/>
</dbReference>
<dbReference type="Proteomes" id="UP000281112">
    <property type="component" value="Unassembled WGS sequence"/>
</dbReference>
<dbReference type="SUPFAM" id="SSF48498">
    <property type="entry name" value="Tetracyclin repressor-like, C-terminal domain"/>
    <property type="match status" value="1"/>
</dbReference>
<dbReference type="SUPFAM" id="SSF46689">
    <property type="entry name" value="Homeodomain-like"/>
    <property type="match status" value="1"/>
</dbReference>
<comment type="caution">
    <text evidence="7">The sequence shown here is derived from an EMBL/GenBank/DDBJ whole genome shotgun (WGS) entry which is preliminary data.</text>
</comment>
<evidence type="ECO:0000259" key="6">
    <source>
        <dbReference type="PROSITE" id="PS50977"/>
    </source>
</evidence>
<feature type="DNA-binding region" description="H-T-H motif" evidence="4">
    <location>
        <begin position="48"/>
        <end position="67"/>
    </location>
</feature>
<dbReference type="PANTHER" id="PTHR47506">
    <property type="entry name" value="TRANSCRIPTIONAL REGULATORY PROTEIN"/>
    <property type="match status" value="1"/>
</dbReference>
<dbReference type="EMBL" id="RJVQ01000001">
    <property type="protein sequence ID" value="RQW64936.1"/>
    <property type="molecule type" value="Genomic_DNA"/>
</dbReference>
<dbReference type="Gene3D" id="1.10.357.10">
    <property type="entry name" value="Tetracycline Repressor, domain 2"/>
    <property type="match status" value="1"/>
</dbReference>
<dbReference type="PROSITE" id="PS50977">
    <property type="entry name" value="HTH_TETR_2"/>
    <property type="match status" value="1"/>
</dbReference>
<gene>
    <name evidence="7" type="ORF">EES38_02555</name>
</gene>
<evidence type="ECO:0000313" key="8">
    <source>
        <dbReference type="Proteomes" id="UP000281112"/>
    </source>
</evidence>
<keyword evidence="2 4" id="KW-0238">DNA-binding</keyword>
<dbReference type="OrthoDB" id="4541465at2"/>
<keyword evidence="3" id="KW-0804">Transcription</keyword>
<evidence type="ECO:0000256" key="3">
    <source>
        <dbReference type="ARBA" id="ARBA00023163"/>
    </source>
</evidence>
<organism evidence="7 8">
    <name type="scientific">Vibrio viridaestus</name>
    <dbReference type="NCBI Taxonomy" id="2487322"/>
    <lineage>
        <taxon>Bacteria</taxon>
        <taxon>Pseudomonadati</taxon>
        <taxon>Pseudomonadota</taxon>
        <taxon>Gammaproteobacteria</taxon>
        <taxon>Vibrionales</taxon>
        <taxon>Vibrionaceae</taxon>
        <taxon>Vibrio</taxon>
    </lineage>
</organism>
<evidence type="ECO:0000313" key="7">
    <source>
        <dbReference type="EMBL" id="RQW64936.1"/>
    </source>
</evidence>
<reference evidence="7 8" key="1">
    <citation type="submission" date="2018-11" db="EMBL/GenBank/DDBJ databases">
        <title>Vibrio LJC006 sp. nov., isolated from seawater during the bloom of the enteromorpha.</title>
        <authorList>
            <person name="Liang J."/>
        </authorList>
    </citation>
    <scope>NUCLEOTIDE SEQUENCE [LARGE SCALE GENOMIC DNA]</scope>
    <source>
        <strain evidence="7 8">LJC006</strain>
    </source>
</reference>
<dbReference type="InterPro" id="IPR011075">
    <property type="entry name" value="TetR_C"/>
</dbReference>
<keyword evidence="8" id="KW-1185">Reference proteome</keyword>
<keyword evidence="1" id="KW-0805">Transcription regulation</keyword>
<dbReference type="Pfam" id="PF16925">
    <property type="entry name" value="TetR_C_13"/>
    <property type="match status" value="1"/>
</dbReference>
<dbReference type="GO" id="GO:0003677">
    <property type="term" value="F:DNA binding"/>
    <property type="evidence" value="ECO:0007669"/>
    <property type="project" value="UniProtKB-UniRule"/>
</dbReference>
<evidence type="ECO:0000256" key="1">
    <source>
        <dbReference type="ARBA" id="ARBA00023015"/>
    </source>
</evidence>
<feature type="region of interest" description="Disordered" evidence="5">
    <location>
        <begin position="1"/>
        <end position="21"/>
    </location>
</feature>
<protein>
    <submittedName>
        <fullName evidence="7">TetR family transcriptional regulator</fullName>
    </submittedName>
</protein>
<dbReference type="AlphaFoldDB" id="A0A3N9U9L7"/>
<dbReference type="Pfam" id="PF00440">
    <property type="entry name" value="TetR_N"/>
    <property type="match status" value="1"/>
</dbReference>
<dbReference type="InterPro" id="IPR036271">
    <property type="entry name" value="Tet_transcr_reg_TetR-rel_C_sf"/>
</dbReference>
<name>A0A3N9U9L7_9VIBR</name>
<accession>A0A3N9U9L7</accession>
<dbReference type="InterPro" id="IPR009057">
    <property type="entry name" value="Homeodomain-like_sf"/>
</dbReference>
<dbReference type="InterPro" id="IPR001647">
    <property type="entry name" value="HTH_TetR"/>
</dbReference>
<evidence type="ECO:0000256" key="4">
    <source>
        <dbReference type="PROSITE-ProRule" id="PRU00335"/>
    </source>
</evidence>
<proteinExistence type="predicted"/>